<sequence length="426" mass="48638">MISRYARKEPNLGLRWMICSRPEPDLKVAFSSGDCAAICVQEKLVVDDSEAQDDAFRILRKGFTEIREKYPDQVTQDWPAEEDVRFIADRASGHLGFVSFIIRFIGDKVYDDPPGQLEVCLRFLQRTGEPEDLNPLHALDLLYTQILSDIPSNVLPITQRILRLFIFHNDENLSAAVHANFLGLKRATFYQALRRLHSVIIVPPADDAYWKPIQIYHASFTDYLQDPSRSGKFVVDDKVVRYLDIALSGIKWLGCARQEPSARAKLPELTWIPPTTAVHDTVLESLCKFSFIPCWKACPQVPKASLSTLIKALEKFDFNLDYPKWEMQGMRDFAYFIRWLASLGSRSKTLLIIKDTNIDHSESVQRPGTKISHENDDPYAFVAPFLIENCESTYYSIHLQLGRLNPTLLTLEVSTNQLLTGKLLQV</sequence>
<name>A0A8H5CSM1_9AGAR</name>
<accession>A0A8H5CSM1</accession>
<gene>
    <name evidence="1" type="ORF">D9756_009934</name>
</gene>
<comment type="caution">
    <text evidence="1">The sequence shown here is derived from an EMBL/GenBank/DDBJ whole genome shotgun (WGS) entry which is preliminary data.</text>
</comment>
<dbReference type="Proteomes" id="UP000559027">
    <property type="component" value="Unassembled WGS sequence"/>
</dbReference>
<proteinExistence type="predicted"/>
<evidence type="ECO:0000313" key="1">
    <source>
        <dbReference type="EMBL" id="KAF5347286.1"/>
    </source>
</evidence>
<dbReference type="EMBL" id="JAACJO010000026">
    <property type="protein sequence ID" value="KAF5347286.1"/>
    <property type="molecule type" value="Genomic_DNA"/>
</dbReference>
<dbReference type="OrthoDB" id="3262196at2759"/>
<keyword evidence="2" id="KW-1185">Reference proteome</keyword>
<reference evidence="1 2" key="1">
    <citation type="journal article" date="2020" name="ISME J.">
        <title>Uncovering the hidden diversity of litter-decomposition mechanisms in mushroom-forming fungi.</title>
        <authorList>
            <person name="Floudas D."/>
            <person name="Bentzer J."/>
            <person name="Ahren D."/>
            <person name="Johansson T."/>
            <person name="Persson P."/>
            <person name="Tunlid A."/>
        </authorList>
    </citation>
    <scope>NUCLEOTIDE SEQUENCE [LARGE SCALE GENOMIC DNA]</scope>
    <source>
        <strain evidence="1 2">CBS 146.42</strain>
    </source>
</reference>
<evidence type="ECO:0000313" key="2">
    <source>
        <dbReference type="Proteomes" id="UP000559027"/>
    </source>
</evidence>
<protein>
    <submittedName>
        <fullName evidence="1">Uncharacterized protein</fullName>
    </submittedName>
</protein>
<organism evidence="1 2">
    <name type="scientific">Leucocoprinus leucothites</name>
    <dbReference type="NCBI Taxonomy" id="201217"/>
    <lineage>
        <taxon>Eukaryota</taxon>
        <taxon>Fungi</taxon>
        <taxon>Dikarya</taxon>
        <taxon>Basidiomycota</taxon>
        <taxon>Agaricomycotina</taxon>
        <taxon>Agaricomycetes</taxon>
        <taxon>Agaricomycetidae</taxon>
        <taxon>Agaricales</taxon>
        <taxon>Agaricineae</taxon>
        <taxon>Agaricaceae</taxon>
        <taxon>Leucocoprinus</taxon>
    </lineage>
</organism>
<dbReference type="AlphaFoldDB" id="A0A8H5CSM1"/>